<keyword evidence="1" id="KW-0732">Signal</keyword>
<comment type="caution">
    <text evidence="2">The sequence shown here is derived from an EMBL/GenBank/DDBJ whole genome shotgun (WGS) entry which is preliminary data.</text>
</comment>
<evidence type="ECO:0000313" key="2">
    <source>
        <dbReference type="EMBL" id="RPE08430.1"/>
    </source>
</evidence>
<gene>
    <name evidence="2" type="ORF">EGT74_15385</name>
</gene>
<dbReference type="AlphaFoldDB" id="A0A3N4PXN7"/>
<dbReference type="OrthoDB" id="680656at2"/>
<proteinExistence type="predicted"/>
<accession>A0A3N4PXN7</accession>
<keyword evidence="3" id="KW-1185">Reference proteome</keyword>
<evidence type="ECO:0000256" key="1">
    <source>
        <dbReference type="SAM" id="SignalP"/>
    </source>
</evidence>
<evidence type="ECO:0000313" key="3">
    <source>
        <dbReference type="Proteomes" id="UP000278351"/>
    </source>
</evidence>
<feature type="chain" id="PRO_5018107125" evidence="1">
    <location>
        <begin position="20"/>
        <end position="86"/>
    </location>
</feature>
<sequence>MKKIFSFIPFVLIAIQSMAQQTETLILSSPDAAALSKYGNVPVSLYSGVPQIKVPPFNGACRDIVIPLELSYHGAHIECQSGNTLK</sequence>
<feature type="signal peptide" evidence="1">
    <location>
        <begin position="1"/>
        <end position="19"/>
    </location>
</feature>
<name>A0A3N4PXN7_9BACT</name>
<dbReference type="EMBL" id="RPDH01000002">
    <property type="protein sequence ID" value="RPE08430.1"/>
    <property type="molecule type" value="Genomic_DNA"/>
</dbReference>
<dbReference type="Proteomes" id="UP000278351">
    <property type="component" value="Unassembled WGS sequence"/>
</dbReference>
<protein>
    <submittedName>
        <fullName evidence="2">Uncharacterized protein</fullName>
    </submittedName>
</protein>
<organism evidence="2 3">
    <name type="scientific">Chitinophaga lutea</name>
    <dbReference type="NCBI Taxonomy" id="2488634"/>
    <lineage>
        <taxon>Bacteria</taxon>
        <taxon>Pseudomonadati</taxon>
        <taxon>Bacteroidota</taxon>
        <taxon>Chitinophagia</taxon>
        <taxon>Chitinophagales</taxon>
        <taxon>Chitinophagaceae</taxon>
        <taxon>Chitinophaga</taxon>
    </lineage>
</organism>
<dbReference type="RefSeq" id="WP_123847434.1">
    <property type="nucleotide sequence ID" value="NZ_RPDH01000002.1"/>
</dbReference>
<reference evidence="2 3" key="1">
    <citation type="submission" date="2018-11" db="EMBL/GenBank/DDBJ databases">
        <title>Chitinophaga lutea sp.nov., isolate from arsenic contaminated soil.</title>
        <authorList>
            <person name="Zong Y."/>
        </authorList>
    </citation>
    <scope>NUCLEOTIDE SEQUENCE [LARGE SCALE GENOMIC DNA]</scope>
    <source>
        <strain evidence="2 3">ZY74</strain>
    </source>
</reference>